<dbReference type="EMBL" id="LPBJ01000032">
    <property type="protein sequence ID" value="KVQ00576.1"/>
    <property type="molecule type" value="Genomic_DNA"/>
</dbReference>
<dbReference type="Proteomes" id="UP000056453">
    <property type="component" value="Unassembled WGS sequence"/>
</dbReference>
<dbReference type="RefSeq" id="WP_059953328.1">
    <property type="nucleotide sequence ID" value="NZ_LPBJ01000032.1"/>
</dbReference>
<gene>
    <name evidence="1" type="ORF">WJ96_34515</name>
</gene>
<evidence type="ECO:0000313" key="1">
    <source>
        <dbReference type="EMBL" id="KVQ00576.1"/>
    </source>
</evidence>
<protein>
    <submittedName>
        <fullName evidence="1">Uncharacterized protein</fullName>
    </submittedName>
</protein>
<reference evidence="1 2" key="1">
    <citation type="submission" date="2015-11" db="EMBL/GenBank/DDBJ databases">
        <title>Expanding the genomic diversity of Burkholderia species for the development of highly accurate diagnostics.</title>
        <authorList>
            <person name="Sahl J."/>
            <person name="Keim P."/>
            <person name="Wagner D."/>
        </authorList>
    </citation>
    <scope>NUCLEOTIDE SEQUENCE [LARGE SCALE GENOMIC DNA]</scope>
    <source>
        <strain evidence="1 2">MSMB1808WGS</strain>
    </source>
</reference>
<comment type="caution">
    <text evidence="1">The sequence shown here is derived from an EMBL/GenBank/DDBJ whole genome shotgun (WGS) entry which is preliminary data.</text>
</comment>
<organism evidence="1 2">
    <name type="scientific">Burkholderia ubonensis</name>
    <dbReference type="NCBI Taxonomy" id="101571"/>
    <lineage>
        <taxon>Bacteria</taxon>
        <taxon>Pseudomonadati</taxon>
        <taxon>Pseudomonadota</taxon>
        <taxon>Betaproteobacteria</taxon>
        <taxon>Burkholderiales</taxon>
        <taxon>Burkholderiaceae</taxon>
        <taxon>Burkholderia</taxon>
        <taxon>Burkholderia cepacia complex</taxon>
    </lineage>
</organism>
<accession>A0AAW3N1C9</accession>
<name>A0AAW3N1C9_9BURK</name>
<proteinExistence type="predicted"/>
<sequence length="69" mass="7725">MAGLFLLTKRERLAKAQSYGPFTPDDLRAVFESAGFKTWATAPDLRFPPLVALLSGMRIRETTAIVRRT</sequence>
<evidence type="ECO:0000313" key="2">
    <source>
        <dbReference type="Proteomes" id="UP000056453"/>
    </source>
</evidence>
<keyword evidence="2" id="KW-1185">Reference proteome</keyword>
<dbReference type="AlphaFoldDB" id="A0AAW3N1C9"/>